<sequence>MFLKEELMFSKLKGFFIGRPLKSGKEGEDGHLLTKMQALAMLSSDALSSIAYGPEQVVLVLTSISIGAIWWSLPIGIVVLVLLASLTISYRQVIHAYPQGGGAYMVTTENLSPTAGLIAGGSLLVDYMLTVAVSVASGADAITSAIPVLHPYNLHISIFLVLLLMLMNLRGLKESATSLMIPVYLFIVSTLLLIGFGFVQILTGNLDYHATARIGSPIAGVSLILLLRAFTSGSASLTGVEAISNSVPFFKKPKAHNAAATLSIMALILGIMFAGITFLNYWIGIVPVKGVTTLAQMAQAILGTSPLGRILFYVFQLSTALILAVAANTGFSAFPMLSYNMAKNKYMPHMYMEKGDRLSYSNGIFTLAFGAIALLFIFKGNTERLIPLYTIGVFVPFALSQTGMVVHWKKKYGKDFLKHSIANILGAIICYGIVLILLLFRLQDIWPFFPIIIVLTWLFLSIKQHYNRVAKQLRLHDHIERQNYTGNTVIVLVGNVTRVSVGAMSYARSIGDEVVAMHVSTAETAEKDAEVAEEFADYFPDIRFETVTTSYRNIISPTVQYVIKVAKRAKKEGRTVTVLVPQFIPKKRWQNVLHNQMSLKLKYYLKWYEDVVVASYSYHLKE</sequence>
<dbReference type="InterPro" id="IPR002293">
    <property type="entry name" value="AA/rel_permease1"/>
</dbReference>
<feature type="transmembrane region" description="Helical" evidence="5">
    <location>
        <begin position="111"/>
        <end position="132"/>
    </location>
</feature>
<feature type="transmembrane region" description="Helical" evidence="5">
    <location>
        <begin position="214"/>
        <end position="237"/>
    </location>
</feature>
<accession>A0A428GNY5</accession>
<keyword evidence="4 5" id="KW-0472">Membrane</keyword>
<comment type="subcellular location">
    <subcellularLocation>
        <location evidence="1">Membrane</location>
        <topology evidence="1">Multi-pass membrane protein</topology>
    </subcellularLocation>
</comment>
<feature type="transmembrane region" description="Helical" evidence="5">
    <location>
        <begin position="258"/>
        <end position="283"/>
    </location>
</feature>
<dbReference type="Pfam" id="PF13520">
    <property type="entry name" value="AA_permease_2"/>
    <property type="match status" value="1"/>
</dbReference>
<feature type="transmembrane region" description="Helical" evidence="5">
    <location>
        <begin position="384"/>
        <end position="408"/>
    </location>
</feature>
<organism evidence="6 7">
    <name type="scientific">Streptococcus cristatus</name>
    <dbReference type="NCBI Taxonomy" id="45634"/>
    <lineage>
        <taxon>Bacteria</taxon>
        <taxon>Bacillati</taxon>
        <taxon>Bacillota</taxon>
        <taxon>Bacilli</taxon>
        <taxon>Lactobacillales</taxon>
        <taxon>Streptococcaceae</taxon>
        <taxon>Streptococcus</taxon>
    </lineage>
</organism>
<proteinExistence type="predicted"/>
<feature type="transmembrane region" description="Helical" evidence="5">
    <location>
        <begin position="181"/>
        <end position="202"/>
    </location>
</feature>
<dbReference type="GO" id="GO:0016020">
    <property type="term" value="C:membrane"/>
    <property type="evidence" value="ECO:0007669"/>
    <property type="project" value="UniProtKB-SubCell"/>
</dbReference>
<dbReference type="PANTHER" id="PTHR47704">
    <property type="entry name" value="POTASSIUM TRANSPORTER KIMA"/>
    <property type="match status" value="1"/>
</dbReference>
<evidence type="ECO:0008006" key="8">
    <source>
        <dbReference type="Google" id="ProtNLM"/>
    </source>
</evidence>
<evidence type="ECO:0000256" key="4">
    <source>
        <dbReference type="ARBA" id="ARBA00023136"/>
    </source>
</evidence>
<dbReference type="Proteomes" id="UP000272635">
    <property type="component" value="Unassembled WGS sequence"/>
</dbReference>
<dbReference type="GO" id="GO:0022857">
    <property type="term" value="F:transmembrane transporter activity"/>
    <property type="evidence" value="ECO:0007669"/>
    <property type="project" value="InterPro"/>
</dbReference>
<gene>
    <name evidence="6" type="ORF">D8791_03310</name>
</gene>
<feature type="transmembrane region" description="Helical" evidence="5">
    <location>
        <begin position="420"/>
        <end position="439"/>
    </location>
</feature>
<keyword evidence="2 5" id="KW-0812">Transmembrane</keyword>
<comment type="caution">
    <text evidence="6">The sequence shown here is derived from an EMBL/GenBank/DDBJ whole genome shotgun (WGS) entry which is preliminary data.</text>
</comment>
<feature type="transmembrane region" description="Helical" evidence="5">
    <location>
        <begin position="68"/>
        <end position="90"/>
    </location>
</feature>
<feature type="transmembrane region" description="Helical" evidence="5">
    <location>
        <begin position="310"/>
        <end position="337"/>
    </location>
</feature>
<evidence type="ECO:0000313" key="7">
    <source>
        <dbReference type="Proteomes" id="UP000272635"/>
    </source>
</evidence>
<feature type="transmembrane region" description="Helical" evidence="5">
    <location>
        <begin position="358"/>
        <end position="378"/>
    </location>
</feature>
<dbReference type="InterPro" id="IPR053153">
    <property type="entry name" value="APC_K+_Transporter"/>
</dbReference>
<feature type="transmembrane region" description="Helical" evidence="5">
    <location>
        <begin position="152"/>
        <end position="169"/>
    </location>
</feature>
<reference evidence="6 7" key="1">
    <citation type="submission" date="2018-11" db="EMBL/GenBank/DDBJ databases">
        <title>Species Designations Belie Phenotypic and Genotypic Heterogeneity in Oral Streptococci.</title>
        <authorList>
            <person name="Velsko I."/>
        </authorList>
    </citation>
    <scope>NUCLEOTIDE SEQUENCE [LARGE SCALE GENOMIC DNA]</scope>
    <source>
        <strain evidence="6 7">BCC41</strain>
    </source>
</reference>
<keyword evidence="3 5" id="KW-1133">Transmembrane helix</keyword>
<name>A0A428GNY5_STRCR</name>
<dbReference type="Gene3D" id="1.20.1740.10">
    <property type="entry name" value="Amino acid/polyamine transporter I"/>
    <property type="match status" value="1"/>
</dbReference>
<evidence type="ECO:0000256" key="5">
    <source>
        <dbReference type="SAM" id="Phobius"/>
    </source>
</evidence>
<feature type="transmembrane region" description="Helical" evidence="5">
    <location>
        <begin position="445"/>
        <end position="462"/>
    </location>
</feature>
<dbReference type="AlphaFoldDB" id="A0A428GNY5"/>
<dbReference type="EMBL" id="RJPT01000002">
    <property type="protein sequence ID" value="RSJ82973.1"/>
    <property type="molecule type" value="Genomic_DNA"/>
</dbReference>
<evidence type="ECO:0000256" key="2">
    <source>
        <dbReference type="ARBA" id="ARBA00022692"/>
    </source>
</evidence>
<evidence type="ECO:0000256" key="1">
    <source>
        <dbReference type="ARBA" id="ARBA00004141"/>
    </source>
</evidence>
<evidence type="ECO:0000256" key="3">
    <source>
        <dbReference type="ARBA" id="ARBA00022989"/>
    </source>
</evidence>
<evidence type="ECO:0000313" key="6">
    <source>
        <dbReference type="EMBL" id="RSJ82973.1"/>
    </source>
</evidence>
<dbReference type="PANTHER" id="PTHR47704:SF1">
    <property type="entry name" value="POTASSIUM TRANSPORTER KIMA"/>
    <property type="match status" value="1"/>
</dbReference>
<protein>
    <recommendedName>
        <fullName evidence="8">Low-affinity putrescine importer PlaP</fullName>
    </recommendedName>
</protein>